<dbReference type="SUPFAM" id="SSF52540">
    <property type="entry name" value="P-loop containing nucleoside triphosphate hydrolases"/>
    <property type="match status" value="1"/>
</dbReference>
<dbReference type="Pfam" id="PF09115">
    <property type="entry name" value="DNApol3-delta_C"/>
    <property type="match status" value="1"/>
</dbReference>
<dbReference type="AlphaFoldDB" id="A0A645HD23"/>
<dbReference type="EMBL" id="VSSQ01091356">
    <property type="protein sequence ID" value="MPN36935.1"/>
    <property type="molecule type" value="Genomic_DNA"/>
</dbReference>
<dbReference type="InterPro" id="IPR027417">
    <property type="entry name" value="P-loop_NTPase"/>
</dbReference>
<dbReference type="PANTHER" id="PTHR11669:SF8">
    <property type="entry name" value="DNA POLYMERASE III SUBUNIT DELTA"/>
    <property type="match status" value="1"/>
</dbReference>
<evidence type="ECO:0000256" key="3">
    <source>
        <dbReference type="ARBA" id="ARBA00022679"/>
    </source>
</evidence>
<dbReference type="PANTHER" id="PTHR11669">
    <property type="entry name" value="REPLICATION FACTOR C / DNA POLYMERASE III GAMMA-TAU SUBUNIT"/>
    <property type="match status" value="1"/>
</dbReference>
<evidence type="ECO:0000256" key="5">
    <source>
        <dbReference type="ARBA" id="ARBA00022705"/>
    </source>
</evidence>
<evidence type="ECO:0000259" key="8">
    <source>
        <dbReference type="Pfam" id="PF09115"/>
    </source>
</evidence>
<proteinExistence type="predicted"/>
<dbReference type="EC" id="2.7.7.7" evidence="1"/>
<evidence type="ECO:0000256" key="7">
    <source>
        <dbReference type="ARBA" id="ARBA00049244"/>
    </source>
</evidence>
<gene>
    <name evidence="9" type="ORF">SDC9_184447</name>
</gene>
<name>A0A645HD23_9ZZZZ</name>
<evidence type="ECO:0000256" key="1">
    <source>
        <dbReference type="ARBA" id="ARBA00012417"/>
    </source>
</evidence>
<evidence type="ECO:0000313" key="9">
    <source>
        <dbReference type="EMBL" id="MPN36935.1"/>
    </source>
</evidence>
<organism evidence="9">
    <name type="scientific">bioreactor metagenome</name>
    <dbReference type="NCBI Taxonomy" id="1076179"/>
    <lineage>
        <taxon>unclassified sequences</taxon>
        <taxon>metagenomes</taxon>
        <taxon>ecological metagenomes</taxon>
    </lineage>
</organism>
<keyword evidence="4" id="KW-0548">Nucleotidyltransferase</keyword>
<sequence length="202" mass="22489">MTVQAQNALLKTLESPPERTAFLLVGRQSAFLPTIRSRCVAVTIKPPTEAELMRMLEQKGAVDTRRIYNAAGADTELALRYAETPALLDLRAKTLDLFDEVLNKKCQPLVMSGYLYEDKQLADFKLTLMISYTRDILLCSLGCTDMTNKDRMKIMHIHAKTFTAGVINAIIESLADAKRKLGANANIKLLMDALLLDISEVL</sequence>
<reference evidence="9" key="1">
    <citation type="submission" date="2019-08" db="EMBL/GenBank/DDBJ databases">
        <authorList>
            <person name="Kucharzyk K."/>
            <person name="Murdoch R.W."/>
            <person name="Higgins S."/>
            <person name="Loffler F."/>
        </authorList>
    </citation>
    <scope>NUCLEOTIDE SEQUENCE</scope>
</reference>
<keyword evidence="6" id="KW-0239">DNA-directed DNA polymerase</keyword>
<dbReference type="GO" id="GO:0006261">
    <property type="term" value="P:DNA-templated DNA replication"/>
    <property type="evidence" value="ECO:0007669"/>
    <property type="project" value="TreeGrafter"/>
</dbReference>
<dbReference type="InterPro" id="IPR015199">
    <property type="entry name" value="DNA_pol_III_delta_C"/>
</dbReference>
<feature type="domain" description="DNA polymerase III delta subunit C-terminal" evidence="8">
    <location>
        <begin position="88"/>
        <end position="199"/>
    </location>
</feature>
<keyword evidence="5" id="KW-0235">DNA replication</keyword>
<dbReference type="GO" id="GO:0003887">
    <property type="term" value="F:DNA-directed DNA polymerase activity"/>
    <property type="evidence" value="ECO:0007669"/>
    <property type="project" value="UniProtKB-KW"/>
</dbReference>
<dbReference type="GO" id="GO:0009360">
    <property type="term" value="C:DNA polymerase III complex"/>
    <property type="evidence" value="ECO:0007669"/>
    <property type="project" value="InterPro"/>
</dbReference>
<dbReference type="InterPro" id="IPR050238">
    <property type="entry name" value="DNA_Rep/Repair_Clamp_Loader"/>
</dbReference>
<evidence type="ECO:0000256" key="4">
    <source>
        <dbReference type="ARBA" id="ARBA00022695"/>
    </source>
</evidence>
<dbReference type="GO" id="GO:0003677">
    <property type="term" value="F:DNA binding"/>
    <property type="evidence" value="ECO:0007669"/>
    <property type="project" value="InterPro"/>
</dbReference>
<dbReference type="Pfam" id="PF13177">
    <property type="entry name" value="DNA_pol3_delta2"/>
    <property type="match status" value="1"/>
</dbReference>
<protein>
    <recommendedName>
        <fullName evidence="2">DNA polymerase III subunit delta'</fullName>
        <ecNumber evidence="1">2.7.7.7</ecNumber>
    </recommendedName>
</protein>
<evidence type="ECO:0000256" key="6">
    <source>
        <dbReference type="ARBA" id="ARBA00022932"/>
    </source>
</evidence>
<accession>A0A645HD23</accession>
<keyword evidence="3" id="KW-0808">Transferase</keyword>
<dbReference type="Gene3D" id="1.20.272.10">
    <property type="match status" value="1"/>
</dbReference>
<comment type="caution">
    <text evidence="9">The sequence shown here is derived from an EMBL/GenBank/DDBJ whole genome shotgun (WGS) entry which is preliminary data.</text>
</comment>
<comment type="catalytic activity">
    <reaction evidence="7">
        <text>DNA(n) + a 2'-deoxyribonucleoside 5'-triphosphate = DNA(n+1) + diphosphate</text>
        <dbReference type="Rhea" id="RHEA:22508"/>
        <dbReference type="Rhea" id="RHEA-COMP:17339"/>
        <dbReference type="Rhea" id="RHEA-COMP:17340"/>
        <dbReference type="ChEBI" id="CHEBI:33019"/>
        <dbReference type="ChEBI" id="CHEBI:61560"/>
        <dbReference type="ChEBI" id="CHEBI:173112"/>
        <dbReference type="EC" id="2.7.7.7"/>
    </reaction>
</comment>
<dbReference type="Gene3D" id="3.40.50.300">
    <property type="entry name" value="P-loop containing nucleotide triphosphate hydrolases"/>
    <property type="match status" value="1"/>
</dbReference>
<evidence type="ECO:0000256" key="2">
    <source>
        <dbReference type="ARBA" id="ARBA00014363"/>
    </source>
</evidence>